<dbReference type="Gene3D" id="3.30.2410.10">
    <property type="entry name" value="Hect, E3 ligase catalytic domain"/>
    <property type="match status" value="1"/>
</dbReference>
<dbReference type="InterPro" id="IPR000569">
    <property type="entry name" value="HECT_dom"/>
</dbReference>
<dbReference type="GO" id="GO:0006511">
    <property type="term" value="P:ubiquitin-dependent protein catabolic process"/>
    <property type="evidence" value="ECO:0007669"/>
    <property type="project" value="TreeGrafter"/>
</dbReference>
<evidence type="ECO:0000256" key="3">
    <source>
        <dbReference type="ARBA" id="ARBA00022679"/>
    </source>
</evidence>
<evidence type="ECO:0000256" key="5">
    <source>
        <dbReference type="ARBA" id="ARBA00057703"/>
    </source>
</evidence>
<keyword evidence="10" id="KW-1185">Reference proteome</keyword>
<reference evidence="9 10" key="1">
    <citation type="journal article" date="2020" name="IScience">
        <title>Genome Sequencing of the Endangered Kingdonia uniflora (Circaeasteraceae, Ranunculales) Reveals Potential Mechanisms of Evolutionary Specialization.</title>
        <authorList>
            <person name="Sun Y."/>
            <person name="Deng T."/>
            <person name="Zhang A."/>
            <person name="Moore M.J."/>
            <person name="Landis J.B."/>
            <person name="Lin N."/>
            <person name="Zhang H."/>
            <person name="Zhang X."/>
            <person name="Huang J."/>
            <person name="Zhang X."/>
            <person name="Sun H."/>
            <person name="Wang H."/>
        </authorList>
    </citation>
    <scope>NUCLEOTIDE SEQUENCE [LARGE SCALE GENOMIC DNA]</scope>
    <source>
        <strain evidence="9">TB1705</strain>
        <tissue evidence="9">Leaf</tissue>
    </source>
</reference>
<protein>
    <recommendedName>
        <fullName evidence="2">HECT-type E3 ubiquitin transferase</fullName>
        <ecNumber evidence="2">2.3.2.26</ecNumber>
    </recommendedName>
</protein>
<proteinExistence type="inferred from homology"/>
<dbReference type="FunFam" id="3.30.2160.10:FF:000002">
    <property type="entry name" value="Putative Ubiquitin-protein ligase E3C"/>
    <property type="match status" value="1"/>
</dbReference>
<comment type="function">
    <text evidence="5">Probable E3 ubiquitin-protein ligase which mediates ubiquitination and subsequent proteasomal degradation of target proteins.</text>
</comment>
<dbReference type="InterPro" id="IPR044611">
    <property type="entry name" value="E3A/B/C-like"/>
</dbReference>
<name>A0A7J7P7Q1_9MAGN</name>
<dbReference type="FunFam" id="3.30.2410.10:FF:000011">
    <property type="entry name" value="Putative Ubiquitin-protein ligase E3C"/>
    <property type="match status" value="1"/>
</dbReference>
<dbReference type="Gene3D" id="3.90.1750.10">
    <property type="entry name" value="Hect, E3 ligase catalytic domains"/>
    <property type="match status" value="2"/>
</dbReference>
<accession>A0A7J7P7Q1</accession>
<organism evidence="9 10">
    <name type="scientific">Kingdonia uniflora</name>
    <dbReference type="NCBI Taxonomy" id="39325"/>
    <lineage>
        <taxon>Eukaryota</taxon>
        <taxon>Viridiplantae</taxon>
        <taxon>Streptophyta</taxon>
        <taxon>Embryophyta</taxon>
        <taxon>Tracheophyta</taxon>
        <taxon>Spermatophyta</taxon>
        <taxon>Magnoliopsida</taxon>
        <taxon>Ranunculales</taxon>
        <taxon>Circaeasteraceae</taxon>
        <taxon>Kingdonia</taxon>
    </lineage>
</organism>
<gene>
    <name evidence="9" type="ORF">GIB67_021955</name>
</gene>
<comment type="caution">
    <text evidence="9">The sequence shown here is derived from an EMBL/GenBank/DDBJ whole genome shotgun (WGS) entry which is preliminary data.</text>
</comment>
<evidence type="ECO:0000256" key="2">
    <source>
        <dbReference type="ARBA" id="ARBA00012485"/>
    </source>
</evidence>
<dbReference type="Pfam" id="PF00632">
    <property type="entry name" value="HECT"/>
    <property type="match status" value="2"/>
</dbReference>
<dbReference type="PROSITE" id="PS50237">
    <property type="entry name" value="HECT"/>
    <property type="match status" value="1"/>
</dbReference>
<dbReference type="GO" id="GO:0061630">
    <property type="term" value="F:ubiquitin protein ligase activity"/>
    <property type="evidence" value="ECO:0007669"/>
    <property type="project" value="UniProtKB-EC"/>
</dbReference>
<dbReference type="AlphaFoldDB" id="A0A7J7P7Q1"/>
<evidence type="ECO:0000256" key="7">
    <source>
        <dbReference type="PROSITE-ProRule" id="PRU00104"/>
    </source>
</evidence>
<comment type="catalytic activity">
    <reaction evidence="1">
        <text>S-ubiquitinyl-[E2 ubiquitin-conjugating enzyme]-L-cysteine + [acceptor protein]-L-lysine = [E2 ubiquitin-conjugating enzyme]-L-cysteine + N(6)-ubiquitinyl-[acceptor protein]-L-lysine.</text>
        <dbReference type="EC" id="2.3.2.26"/>
    </reaction>
</comment>
<dbReference type="GO" id="GO:0000209">
    <property type="term" value="P:protein polyubiquitination"/>
    <property type="evidence" value="ECO:0007669"/>
    <property type="project" value="InterPro"/>
</dbReference>
<dbReference type="SMART" id="SM00119">
    <property type="entry name" value="HECTc"/>
    <property type="match status" value="1"/>
</dbReference>
<evidence type="ECO:0000259" key="8">
    <source>
        <dbReference type="PROSITE" id="PS50237"/>
    </source>
</evidence>
<evidence type="ECO:0000256" key="4">
    <source>
        <dbReference type="ARBA" id="ARBA00022786"/>
    </source>
</evidence>
<keyword evidence="3" id="KW-0808">Transferase</keyword>
<dbReference type="PANTHER" id="PTHR45700">
    <property type="entry name" value="UBIQUITIN-PROTEIN LIGASE E3C"/>
    <property type="match status" value="1"/>
</dbReference>
<evidence type="ECO:0000313" key="10">
    <source>
        <dbReference type="Proteomes" id="UP000541444"/>
    </source>
</evidence>
<dbReference type="OrthoDB" id="8068875at2759"/>
<dbReference type="SUPFAM" id="SSF56204">
    <property type="entry name" value="Hect, E3 ligase catalytic domain"/>
    <property type="match status" value="2"/>
</dbReference>
<feature type="active site" description="Glycyl thioester intermediate" evidence="7">
    <location>
        <position position="520"/>
    </location>
</feature>
<dbReference type="PANTHER" id="PTHR45700:SF6">
    <property type="entry name" value="E3 UBIQUITIN-PROTEIN LIGASE UPL6"/>
    <property type="match status" value="1"/>
</dbReference>
<feature type="domain" description="HECT" evidence="8">
    <location>
        <begin position="16"/>
        <end position="552"/>
    </location>
</feature>
<evidence type="ECO:0000313" key="9">
    <source>
        <dbReference type="EMBL" id="KAF6175465.1"/>
    </source>
</evidence>
<dbReference type="Gene3D" id="3.30.2160.10">
    <property type="entry name" value="Hect, E3 ligase catalytic domain"/>
    <property type="match status" value="2"/>
</dbReference>
<evidence type="ECO:0000256" key="1">
    <source>
        <dbReference type="ARBA" id="ARBA00000885"/>
    </source>
</evidence>
<evidence type="ECO:0000256" key="6">
    <source>
        <dbReference type="ARBA" id="ARBA00061247"/>
    </source>
</evidence>
<dbReference type="InterPro" id="IPR035983">
    <property type="entry name" value="Hect_E3_ubiquitin_ligase"/>
</dbReference>
<dbReference type="Proteomes" id="UP000541444">
    <property type="component" value="Unassembled WGS sequence"/>
</dbReference>
<keyword evidence="4 7" id="KW-0833">Ubl conjugation pathway</keyword>
<comment type="similarity">
    <text evidence="6">Belongs to the UPL family.</text>
</comment>
<sequence length="552" mass="63935">MNTTLLRKYLWGFCNDRDGLWAEMIKAKFEIVETIWLSDNSATSYCVVLWRPIFNMWDTFKEVYPSRYNACNLKLVKETSDHLLYPNPASGLVHEQHLQFFHFLGIVLGKAMFEGVLVDIPFATFFSSKLKQKYNYLNDLPSLDPELYRHLIFLKVNVSYFLVFYVGDHKNRIILLLRQRLYTLYNINSQDPAMPQSFSIDLLMIYTEGLPEENFIISVFERDASALATLLGEKEMAVMPSFLKILNSTSNSSRTDLPTGASAKDFKFELEAIRAQRKKKSEKKESGETQHLMGNVEQKFPYFSNSYMGGNGVPIGEKDNRIYPKQQARTRDDLLSQERYKGDISELELYFVIVNNEYGEQTEEELVTGGKSTRVTNENVIQFIHLVANHRLNSQIRQQSSYFLRGFQQLIEKDWISMFNEHELQLLISGSLEGLDFDDLRSHAQYSGGYHANHYVIDMFWEVFKNFSREEQQKFMKFVTGSSRGPLLGFKYLEPKFCIQRAAGDASEEALDRLPTSATCMNLLKLPPYRSKEQMERKLMYAISAEAGFDLS</sequence>
<dbReference type="EC" id="2.3.2.26" evidence="2"/>
<dbReference type="EMBL" id="JACGCM010000182">
    <property type="protein sequence ID" value="KAF6175465.1"/>
    <property type="molecule type" value="Genomic_DNA"/>
</dbReference>